<feature type="region of interest" description="Disordered" evidence="2">
    <location>
        <begin position="573"/>
        <end position="621"/>
    </location>
</feature>
<feature type="region of interest" description="Disordered" evidence="2">
    <location>
        <begin position="425"/>
        <end position="447"/>
    </location>
</feature>
<keyword evidence="1" id="KW-0347">Helicase</keyword>
<feature type="domain" description="DNA helicase Pif1-like DEAD-box helicase" evidence="3">
    <location>
        <begin position="120"/>
        <end position="207"/>
    </location>
</feature>
<evidence type="ECO:0000256" key="2">
    <source>
        <dbReference type="SAM" id="MobiDB-lite"/>
    </source>
</evidence>
<keyword evidence="5" id="KW-1185">Reference proteome</keyword>
<dbReference type="GO" id="GO:0043139">
    <property type="term" value="F:5'-3' DNA helicase activity"/>
    <property type="evidence" value="ECO:0007669"/>
    <property type="project" value="UniProtKB-EC"/>
</dbReference>
<keyword evidence="1" id="KW-0234">DNA repair</keyword>
<keyword evidence="1" id="KW-0547">Nucleotide-binding</keyword>
<comment type="cofactor">
    <cofactor evidence="1">
        <name>Mg(2+)</name>
        <dbReference type="ChEBI" id="CHEBI:18420"/>
    </cofactor>
</comment>
<accession>A0A8S3X7A8</accession>
<reference evidence="4" key="1">
    <citation type="submission" date="2021-04" db="EMBL/GenBank/DDBJ databases">
        <authorList>
            <person name="Tunstrom K."/>
        </authorList>
    </citation>
    <scope>NUCLEOTIDE SEQUENCE</scope>
</reference>
<keyword evidence="1" id="KW-0227">DNA damage</keyword>
<feature type="region of interest" description="Disordered" evidence="2">
    <location>
        <begin position="477"/>
        <end position="510"/>
    </location>
</feature>
<dbReference type="EMBL" id="CAJQZP010000945">
    <property type="protein sequence ID" value="CAG5001912.1"/>
    <property type="molecule type" value="Genomic_DNA"/>
</dbReference>
<dbReference type="GO" id="GO:0006281">
    <property type="term" value="P:DNA repair"/>
    <property type="evidence" value="ECO:0007669"/>
    <property type="project" value="UniProtKB-KW"/>
</dbReference>
<dbReference type="InterPro" id="IPR051055">
    <property type="entry name" value="PIF1_helicase"/>
</dbReference>
<comment type="caution">
    <text evidence="4">The sequence shown here is derived from an EMBL/GenBank/DDBJ whole genome shotgun (WGS) entry which is preliminary data.</text>
</comment>
<comment type="similarity">
    <text evidence="1">Belongs to the helicase family.</text>
</comment>
<dbReference type="EC" id="5.6.2.3" evidence="1"/>
<dbReference type="Pfam" id="PF05970">
    <property type="entry name" value="PIF1"/>
    <property type="match status" value="1"/>
</dbReference>
<dbReference type="GO" id="GO:0000723">
    <property type="term" value="P:telomere maintenance"/>
    <property type="evidence" value="ECO:0007669"/>
    <property type="project" value="InterPro"/>
</dbReference>
<keyword evidence="1" id="KW-0378">Hydrolase</keyword>
<evidence type="ECO:0000259" key="3">
    <source>
        <dbReference type="Pfam" id="PF05970"/>
    </source>
</evidence>
<dbReference type="OrthoDB" id="416437at2759"/>
<dbReference type="Proteomes" id="UP000691718">
    <property type="component" value="Unassembled WGS sequence"/>
</dbReference>
<gene>
    <name evidence="4" type="ORF">PAPOLLO_LOCUS14008</name>
</gene>
<comment type="catalytic activity">
    <reaction evidence="1">
        <text>ATP + H2O = ADP + phosphate + H(+)</text>
        <dbReference type="Rhea" id="RHEA:13065"/>
        <dbReference type="ChEBI" id="CHEBI:15377"/>
        <dbReference type="ChEBI" id="CHEBI:15378"/>
        <dbReference type="ChEBI" id="CHEBI:30616"/>
        <dbReference type="ChEBI" id="CHEBI:43474"/>
        <dbReference type="ChEBI" id="CHEBI:456216"/>
        <dbReference type="EC" id="5.6.2.3"/>
    </reaction>
</comment>
<evidence type="ECO:0000313" key="5">
    <source>
        <dbReference type="Proteomes" id="UP000691718"/>
    </source>
</evidence>
<feature type="compositionally biased region" description="Basic residues" evidence="2">
    <location>
        <begin position="592"/>
        <end position="607"/>
    </location>
</feature>
<dbReference type="CDD" id="cd18809">
    <property type="entry name" value="SF1_C_RecD"/>
    <property type="match status" value="1"/>
</dbReference>
<dbReference type="GO" id="GO:0005524">
    <property type="term" value="F:ATP binding"/>
    <property type="evidence" value="ECO:0007669"/>
    <property type="project" value="UniProtKB-KW"/>
</dbReference>
<name>A0A8S3X7A8_PARAO</name>
<protein>
    <recommendedName>
        <fullName evidence="1">ATP-dependent DNA helicase</fullName>
        <ecNumber evidence="1">5.6.2.3</ecNumber>
    </recommendedName>
</protein>
<dbReference type="PANTHER" id="PTHR47642">
    <property type="entry name" value="ATP-DEPENDENT DNA HELICASE"/>
    <property type="match status" value="1"/>
</dbReference>
<keyword evidence="1" id="KW-0067">ATP-binding</keyword>
<sequence length="629" mass="70395">MTIRNTPAVVRVPNFVAASDPESYYYSLLIQYMQYRNEAELLGEFNSARDAFLANEESLRQTNAYLEIYRERHRQLENAFAQVHAFQILEHAEPMELDHEEEVPYLPMNEDQFLQAKQSMNAGQKEIFTLVTQSIQNQMSGAEERLKIFFTGGAGVGKTFLLKLLRDQINRCYAKDAVKVCSLTGVAARLINGATIHSTLKLPVQKDGRITDTSDEFAIDKALRVYPTNQQVNDHNSAVLNLYRNNGARIYKIQAQDQLVHATRNADNVDIATIITADINKTGGLPAELQIFVRAKVMLRSNIDVSKGLVNGAIGYINEIVWPQFRRTQMYATDVPSVRIDFARDGVHLIHPKAIQFPAKYNYGTAERRMLPLILSWASTIHKMQGGTVDHAFVCLGAKLFEEGQAYVALSRGKPPTRSHRILALVPPEHGRSDASGESSGEEGEESHLFRNCVFSDTSSENPSIDSSLERLDLLSEDNFGPTLDPDQNFFAQESNSEDETAPSHIRHPCFIPESDTEYEHSSPHILQNIISPKTNTNYAEDEIQVILPEESSPIAVMPSCSSWNGDLPSIPSNISSLPSEPFPTPSTSAVSKKKSPAKRLSKRKITKQQQPAPTKKKTTYRQHCATYL</sequence>
<dbReference type="GO" id="GO:0006310">
    <property type="term" value="P:DNA recombination"/>
    <property type="evidence" value="ECO:0007669"/>
    <property type="project" value="UniProtKB-KW"/>
</dbReference>
<evidence type="ECO:0000313" key="4">
    <source>
        <dbReference type="EMBL" id="CAG5001912.1"/>
    </source>
</evidence>
<evidence type="ECO:0000256" key="1">
    <source>
        <dbReference type="RuleBase" id="RU363044"/>
    </source>
</evidence>
<dbReference type="InterPro" id="IPR010285">
    <property type="entry name" value="DNA_helicase_pif1-like_DEAD"/>
</dbReference>
<dbReference type="GO" id="GO:0016787">
    <property type="term" value="F:hydrolase activity"/>
    <property type="evidence" value="ECO:0007669"/>
    <property type="project" value="UniProtKB-KW"/>
</dbReference>
<proteinExistence type="inferred from homology"/>
<dbReference type="AlphaFoldDB" id="A0A8S3X7A8"/>
<organism evidence="4 5">
    <name type="scientific">Parnassius apollo</name>
    <name type="common">Apollo butterfly</name>
    <name type="synonym">Papilio apollo</name>
    <dbReference type="NCBI Taxonomy" id="110799"/>
    <lineage>
        <taxon>Eukaryota</taxon>
        <taxon>Metazoa</taxon>
        <taxon>Ecdysozoa</taxon>
        <taxon>Arthropoda</taxon>
        <taxon>Hexapoda</taxon>
        <taxon>Insecta</taxon>
        <taxon>Pterygota</taxon>
        <taxon>Neoptera</taxon>
        <taxon>Endopterygota</taxon>
        <taxon>Lepidoptera</taxon>
        <taxon>Glossata</taxon>
        <taxon>Ditrysia</taxon>
        <taxon>Papilionoidea</taxon>
        <taxon>Papilionidae</taxon>
        <taxon>Parnassiinae</taxon>
        <taxon>Parnassini</taxon>
        <taxon>Parnassius</taxon>
        <taxon>Parnassius</taxon>
    </lineage>
</organism>
<keyword evidence="1" id="KW-0233">DNA recombination</keyword>